<name>A0A5B7H8D6_PORTR</name>
<proteinExistence type="predicted"/>
<dbReference type="AlphaFoldDB" id="A0A5B7H8D6"/>
<evidence type="ECO:0000313" key="2">
    <source>
        <dbReference type="Proteomes" id="UP000324222"/>
    </source>
</evidence>
<protein>
    <submittedName>
        <fullName evidence="1">Uncharacterized protein</fullName>
    </submittedName>
</protein>
<dbReference type="EMBL" id="VSRR010022868">
    <property type="protein sequence ID" value="MPC65054.1"/>
    <property type="molecule type" value="Genomic_DNA"/>
</dbReference>
<accession>A0A5B7H8D6</accession>
<evidence type="ECO:0000313" key="1">
    <source>
        <dbReference type="EMBL" id="MPC65054.1"/>
    </source>
</evidence>
<keyword evidence="2" id="KW-1185">Reference proteome</keyword>
<reference evidence="1 2" key="1">
    <citation type="submission" date="2019-05" db="EMBL/GenBank/DDBJ databases">
        <title>Another draft genome of Portunus trituberculatus and its Hox gene families provides insights of decapod evolution.</title>
        <authorList>
            <person name="Jeong J.-H."/>
            <person name="Song I."/>
            <person name="Kim S."/>
            <person name="Choi T."/>
            <person name="Kim D."/>
            <person name="Ryu S."/>
            <person name="Kim W."/>
        </authorList>
    </citation>
    <scope>NUCLEOTIDE SEQUENCE [LARGE SCALE GENOMIC DNA]</scope>
    <source>
        <tissue evidence="1">Muscle</tissue>
    </source>
</reference>
<gene>
    <name evidence="1" type="ORF">E2C01_059179</name>
</gene>
<organism evidence="1 2">
    <name type="scientific">Portunus trituberculatus</name>
    <name type="common">Swimming crab</name>
    <name type="synonym">Neptunus trituberculatus</name>
    <dbReference type="NCBI Taxonomy" id="210409"/>
    <lineage>
        <taxon>Eukaryota</taxon>
        <taxon>Metazoa</taxon>
        <taxon>Ecdysozoa</taxon>
        <taxon>Arthropoda</taxon>
        <taxon>Crustacea</taxon>
        <taxon>Multicrustacea</taxon>
        <taxon>Malacostraca</taxon>
        <taxon>Eumalacostraca</taxon>
        <taxon>Eucarida</taxon>
        <taxon>Decapoda</taxon>
        <taxon>Pleocyemata</taxon>
        <taxon>Brachyura</taxon>
        <taxon>Eubrachyura</taxon>
        <taxon>Portunoidea</taxon>
        <taxon>Portunidae</taxon>
        <taxon>Portuninae</taxon>
        <taxon>Portunus</taxon>
    </lineage>
</organism>
<sequence length="73" mass="8355">MQAGALIIHMHGFEKVAPRDPRRLLPHNTGRREHVTAHCSEKVSDRRRGGKICYDSLMLGEDVCHRCKRCDSD</sequence>
<comment type="caution">
    <text evidence="1">The sequence shown here is derived from an EMBL/GenBank/DDBJ whole genome shotgun (WGS) entry which is preliminary data.</text>
</comment>
<dbReference type="Proteomes" id="UP000324222">
    <property type="component" value="Unassembled WGS sequence"/>
</dbReference>